<dbReference type="PROSITE" id="PS51257">
    <property type="entry name" value="PROKAR_LIPOPROTEIN"/>
    <property type="match status" value="1"/>
</dbReference>
<evidence type="ECO:0000256" key="1">
    <source>
        <dbReference type="SAM" id="MobiDB-lite"/>
    </source>
</evidence>
<accession>A0A917H8G0</accession>
<name>A0A917H8G0_9BACL</name>
<dbReference type="EMBL" id="BMHY01000004">
    <property type="protein sequence ID" value="GGG70872.1"/>
    <property type="molecule type" value="Genomic_DNA"/>
</dbReference>
<gene>
    <name evidence="3" type="ORF">GCM10010918_27910</name>
</gene>
<evidence type="ECO:0000256" key="2">
    <source>
        <dbReference type="SAM" id="SignalP"/>
    </source>
</evidence>
<keyword evidence="2" id="KW-0732">Signal</keyword>
<evidence type="ECO:0008006" key="5">
    <source>
        <dbReference type="Google" id="ProtNLM"/>
    </source>
</evidence>
<dbReference type="Proteomes" id="UP000600247">
    <property type="component" value="Unassembled WGS sequence"/>
</dbReference>
<protein>
    <recommendedName>
        <fullName evidence="5">Lipoprotein</fullName>
    </recommendedName>
</protein>
<dbReference type="AlphaFoldDB" id="A0A917H8G0"/>
<comment type="caution">
    <text evidence="3">The sequence shown here is derived from an EMBL/GenBank/DDBJ whole genome shotgun (WGS) entry which is preliminary data.</text>
</comment>
<organism evidence="3 4">
    <name type="scientific">Paenibacillus radicis</name>
    <name type="common">ex Gao et al. 2016</name>
    <dbReference type="NCBI Taxonomy" id="1737354"/>
    <lineage>
        <taxon>Bacteria</taxon>
        <taxon>Bacillati</taxon>
        <taxon>Bacillota</taxon>
        <taxon>Bacilli</taxon>
        <taxon>Bacillales</taxon>
        <taxon>Paenibacillaceae</taxon>
        <taxon>Paenibacillus</taxon>
    </lineage>
</organism>
<reference evidence="3 4" key="1">
    <citation type="journal article" date="2014" name="Int. J. Syst. Evol. Microbiol.">
        <title>Complete genome sequence of Corynebacterium casei LMG S-19264T (=DSM 44701T), isolated from a smear-ripened cheese.</title>
        <authorList>
            <consortium name="US DOE Joint Genome Institute (JGI-PGF)"/>
            <person name="Walter F."/>
            <person name="Albersmeier A."/>
            <person name="Kalinowski J."/>
            <person name="Ruckert C."/>
        </authorList>
    </citation>
    <scope>NUCLEOTIDE SEQUENCE [LARGE SCALE GENOMIC DNA]</scope>
    <source>
        <strain evidence="3 4">CGMCC 1.15286</strain>
    </source>
</reference>
<feature type="chain" id="PRO_5038502743" description="Lipoprotein" evidence="2">
    <location>
        <begin position="21"/>
        <end position="311"/>
    </location>
</feature>
<keyword evidence="4" id="KW-1185">Reference proteome</keyword>
<evidence type="ECO:0000313" key="3">
    <source>
        <dbReference type="EMBL" id="GGG70872.1"/>
    </source>
</evidence>
<evidence type="ECO:0000313" key="4">
    <source>
        <dbReference type="Proteomes" id="UP000600247"/>
    </source>
</evidence>
<sequence>MRKLWIALFAAVFVLSGCTATSSKGTSSVSPSPTASASNETPTPSLTQTPSLEPSETPKPPDKLADLTDLSKGIFAFANHSGDKLLAEWDGGGEPPKGDLIAIGDQGRVVSVSFAGSQEATAEDNGRQTSQNFDQRKGWLYEVTEGNATDNESYFIIDKGLINESMLLPLSLADKQTESETLKSDIEELKGRKVESVSPLQQMGNDQRAYLVVFAREGDDMLASLAFSSDEKWVFHDFPATYDEFSTWRVDDGGVIVAEQFSFLFAAATEGGFLVGYKWMGFEGENVVFLSIADGKATEIGPSYDRYMSPI</sequence>
<feature type="signal peptide" evidence="2">
    <location>
        <begin position="1"/>
        <end position="20"/>
    </location>
</feature>
<feature type="region of interest" description="Disordered" evidence="1">
    <location>
        <begin position="20"/>
        <end position="65"/>
    </location>
</feature>
<feature type="compositionally biased region" description="Low complexity" evidence="1">
    <location>
        <begin position="20"/>
        <end position="55"/>
    </location>
</feature>
<proteinExistence type="predicted"/>
<dbReference type="RefSeq" id="WP_188889771.1">
    <property type="nucleotide sequence ID" value="NZ_BMHY01000004.1"/>
</dbReference>